<dbReference type="STRING" id="1042163.BRLA_c015600"/>
<dbReference type="eggNOG" id="ENOG5032S5Y">
    <property type="taxonomic scope" value="Bacteria"/>
</dbReference>
<evidence type="ECO:0008006" key="3">
    <source>
        <dbReference type="Google" id="ProtNLM"/>
    </source>
</evidence>
<proteinExistence type="predicted"/>
<protein>
    <recommendedName>
        <fullName evidence="3">YxcD family protein</fullName>
    </recommendedName>
</protein>
<reference evidence="1 2" key="1">
    <citation type="journal article" date="2011" name="J. Bacteriol.">
        <title>Genome sequence of Brevibacillus laterosporus LMG 15441, a pathogen of invertebrates.</title>
        <authorList>
            <person name="Djukic M."/>
            <person name="Poehlein A."/>
            <person name="Thurmer A."/>
            <person name="Daniel R."/>
        </authorList>
    </citation>
    <scope>NUCLEOTIDE SEQUENCE [LARGE SCALE GENOMIC DNA]</scope>
    <source>
        <strain evidence="1 2">LMG 15441</strain>
    </source>
</reference>
<evidence type="ECO:0000313" key="2">
    <source>
        <dbReference type="Proteomes" id="UP000005850"/>
    </source>
</evidence>
<evidence type="ECO:0000313" key="1">
    <source>
        <dbReference type="EMBL" id="AIG25886.1"/>
    </source>
</evidence>
<name>A0A075R345_BRELA</name>
<dbReference type="Pfam" id="PF10850">
    <property type="entry name" value="DUF2653"/>
    <property type="match status" value="1"/>
</dbReference>
<dbReference type="KEGG" id="blr:BRLA_c015600"/>
<accession>A0A075R345</accession>
<dbReference type="AlphaFoldDB" id="A0A075R345"/>
<organism evidence="1 2">
    <name type="scientific">Brevibacillus laterosporus LMG 15441</name>
    <dbReference type="NCBI Taxonomy" id="1042163"/>
    <lineage>
        <taxon>Bacteria</taxon>
        <taxon>Bacillati</taxon>
        <taxon>Bacillota</taxon>
        <taxon>Bacilli</taxon>
        <taxon>Bacillales</taxon>
        <taxon>Paenibacillaceae</taxon>
        <taxon>Brevibacillus</taxon>
    </lineage>
</organism>
<dbReference type="EMBL" id="CP007806">
    <property type="protein sequence ID" value="AIG25886.1"/>
    <property type="molecule type" value="Genomic_DNA"/>
</dbReference>
<sequence length="99" mass="11720">METIRLLEQDLINAICLYIAEKREIEPYQVNVELMWDEEYGYSAEVNANEREQVLIEANMLEALRKYLRDQMELDPFSARIQLDIDDEEGMIALVSYNE</sequence>
<dbReference type="RefSeq" id="WP_003338026.1">
    <property type="nucleotide sequence ID" value="NZ_CP007806.1"/>
</dbReference>
<dbReference type="HOGENOM" id="CLU_179078_0_0_9"/>
<dbReference type="Proteomes" id="UP000005850">
    <property type="component" value="Chromosome"/>
</dbReference>
<keyword evidence="2" id="KW-1185">Reference proteome</keyword>
<gene>
    <name evidence="1" type="ORF">BRLA_c015600</name>
</gene>
<dbReference type="InterPro" id="IPR020516">
    <property type="entry name" value="Uncharacterised_YxcD"/>
</dbReference>